<dbReference type="RefSeq" id="WP_121364504.1">
    <property type="nucleotide sequence ID" value="NZ_RBXA01000001.1"/>
</dbReference>
<dbReference type="GO" id="GO:0003824">
    <property type="term" value="F:catalytic activity"/>
    <property type="evidence" value="ECO:0007669"/>
    <property type="project" value="InterPro"/>
</dbReference>
<dbReference type="AlphaFoldDB" id="A0A495S8B7"/>
<evidence type="ECO:0000313" key="3">
    <source>
        <dbReference type="Proteomes" id="UP000280091"/>
    </source>
</evidence>
<dbReference type="OrthoDB" id="1275056at2"/>
<name>A0A495S8B7_9FLAO</name>
<protein>
    <recommendedName>
        <fullName evidence="4">Lactobin A/cerein 7B family class IIb bacteriocin</fullName>
    </recommendedName>
</protein>
<dbReference type="GO" id="GO:0046914">
    <property type="term" value="F:transition metal ion binding"/>
    <property type="evidence" value="ECO:0007669"/>
    <property type="project" value="InterPro"/>
</dbReference>
<comment type="caution">
    <text evidence="2">The sequence shown here is derived from an EMBL/GenBank/DDBJ whole genome shotgun (WGS) entry which is preliminary data.</text>
</comment>
<sequence>MNTYTESQTVGLKVLNNLYQMSWESPEFKERFINNPSIIIEEIVGHKISSDYRYHVEDQSDSSIIYLNIPPKNELDSLELSDEQLELVAGGDVIAATLIIGGICLVAGAIGCAVGYYTN</sequence>
<accession>A0A495S8B7</accession>
<dbReference type="Gene3D" id="3.90.330.10">
    <property type="entry name" value="Nitrile hydratase alpha /Thiocyanate hydrolase gamma"/>
    <property type="match status" value="1"/>
</dbReference>
<organism evidence="2 3">
    <name type="scientific">Flavobacterium limicola</name>
    <dbReference type="NCBI Taxonomy" id="180441"/>
    <lineage>
        <taxon>Bacteria</taxon>
        <taxon>Pseudomonadati</taxon>
        <taxon>Bacteroidota</taxon>
        <taxon>Flavobacteriia</taxon>
        <taxon>Flavobacteriales</taxon>
        <taxon>Flavobacteriaceae</taxon>
        <taxon>Flavobacterium</taxon>
    </lineage>
</organism>
<proteinExistence type="predicted"/>
<keyword evidence="1" id="KW-0812">Transmembrane</keyword>
<keyword evidence="1" id="KW-0472">Membrane</keyword>
<dbReference type="EMBL" id="RBXA01000001">
    <property type="protein sequence ID" value="RKS95388.1"/>
    <property type="molecule type" value="Genomic_DNA"/>
</dbReference>
<dbReference type="InterPro" id="IPR036648">
    <property type="entry name" value="CN_Hdrase_a/SCN_Hdrase_g_sf"/>
</dbReference>
<gene>
    <name evidence="2" type="ORF">BC952_1060</name>
</gene>
<evidence type="ECO:0000313" key="2">
    <source>
        <dbReference type="EMBL" id="RKS95388.1"/>
    </source>
</evidence>
<feature type="transmembrane region" description="Helical" evidence="1">
    <location>
        <begin position="93"/>
        <end position="117"/>
    </location>
</feature>
<keyword evidence="3" id="KW-1185">Reference proteome</keyword>
<reference evidence="2 3" key="1">
    <citation type="submission" date="2018-10" db="EMBL/GenBank/DDBJ databases">
        <title>Genomic Encyclopedia of Archaeal and Bacterial Type Strains, Phase II (KMG-II): from individual species to whole genera.</title>
        <authorList>
            <person name="Goeker M."/>
        </authorList>
    </citation>
    <scope>NUCLEOTIDE SEQUENCE [LARGE SCALE GENOMIC DNA]</scope>
    <source>
        <strain evidence="2 3">DSM 15094</strain>
    </source>
</reference>
<evidence type="ECO:0000256" key="1">
    <source>
        <dbReference type="SAM" id="Phobius"/>
    </source>
</evidence>
<dbReference type="Proteomes" id="UP000280091">
    <property type="component" value="Unassembled WGS sequence"/>
</dbReference>
<keyword evidence="1" id="KW-1133">Transmembrane helix</keyword>
<evidence type="ECO:0008006" key="4">
    <source>
        <dbReference type="Google" id="ProtNLM"/>
    </source>
</evidence>
<dbReference type="SUPFAM" id="SSF56209">
    <property type="entry name" value="Nitrile hydratase alpha chain"/>
    <property type="match status" value="1"/>
</dbReference>